<dbReference type="Proteomes" id="UP000480350">
    <property type="component" value="Unassembled WGS sequence"/>
</dbReference>
<accession>A0A7C9MHZ3</accession>
<keyword evidence="1" id="KW-0472">Membrane</keyword>
<organism evidence="2 3">
    <name type="scientific">Kangsaoukella pontilimi</name>
    <dbReference type="NCBI Taxonomy" id="2691042"/>
    <lineage>
        <taxon>Bacteria</taxon>
        <taxon>Pseudomonadati</taxon>
        <taxon>Pseudomonadota</taxon>
        <taxon>Alphaproteobacteria</taxon>
        <taxon>Rhodobacterales</taxon>
        <taxon>Paracoccaceae</taxon>
        <taxon>Kangsaoukella</taxon>
    </lineage>
</organism>
<reference evidence="2 3" key="1">
    <citation type="submission" date="2019-12" db="EMBL/GenBank/DDBJ databases">
        <authorList>
            <person name="Lee S.D."/>
        </authorList>
    </citation>
    <scope>NUCLEOTIDE SEQUENCE [LARGE SCALE GENOMIC DNA]</scope>
    <source>
        <strain evidence="2 3">GH1-50</strain>
    </source>
</reference>
<gene>
    <name evidence="2" type="ORF">GQ651_16035</name>
</gene>
<proteinExistence type="predicted"/>
<evidence type="ECO:0000256" key="1">
    <source>
        <dbReference type="SAM" id="Phobius"/>
    </source>
</evidence>
<feature type="transmembrane region" description="Helical" evidence="1">
    <location>
        <begin position="12"/>
        <end position="31"/>
    </location>
</feature>
<keyword evidence="1" id="KW-1133">Transmembrane helix</keyword>
<keyword evidence="1" id="KW-0812">Transmembrane</keyword>
<evidence type="ECO:0000313" key="2">
    <source>
        <dbReference type="EMBL" id="MXQ09356.1"/>
    </source>
</evidence>
<evidence type="ECO:0000313" key="3">
    <source>
        <dbReference type="Proteomes" id="UP000480350"/>
    </source>
</evidence>
<feature type="transmembrane region" description="Helical" evidence="1">
    <location>
        <begin position="43"/>
        <end position="63"/>
    </location>
</feature>
<dbReference type="EMBL" id="WUPT01000003">
    <property type="protein sequence ID" value="MXQ09356.1"/>
    <property type="molecule type" value="Genomic_DNA"/>
</dbReference>
<reference evidence="2 3" key="2">
    <citation type="submission" date="2020-03" db="EMBL/GenBank/DDBJ databases">
        <title>Kangsaoukella pontilimi gen. nov., sp. nov., a new member of the family Rhodobacteraceae isolated from a tidal mudflat.</title>
        <authorList>
            <person name="Kim I.S."/>
        </authorList>
    </citation>
    <scope>NUCLEOTIDE SEQUENCE [LARGE SCALE GENOMIC DNA]</scope>
    <source>
        <strain evidence="2 3">GH1-50</strain>
    </source>
</reference>
<dbReference type="AlphaFoldDB" id="A0A7C9MHZ3"/>
<dbReference type="RefSeq" id="WP_160765285.1">
    <property type="nucleotide sequence ID" value="NZ_WUPT01000003.1"/>
</dbReference>
<sequence>MSRYGPTKGEHRFRLVASLLALVLFGIAAWTRGIALNIVTVELGVITIAFFGGSALWSARALWRDRD</sequence>
<keyword evidence="3" id="KW-1185">Reference proteome</keyword>
<name>A0A7C9MHZ3_9RHOB</name>
<protein>
    <submittedName>
        <fullName evidence="2">Uncharacterized protein</fullName>
    </submittedName>
</protein>
<comment type="caution">
    <text evidence="2">The sequence shown here is derived from an EMBL/GenBank/DDBJ whole genome shotgun (WGS) entry which is preliminary data.</text>
</comment>